<dbReference type="Proteomes" id="UP000244527">
    <property type="component" value="Chromosome"/>
</dbReference>
<dbReference type="EMBL" id="CP020918">
    <property type="protein sequence ID" value="AWG22531.1"/>
    <property type="molecule type" value="Genomic_DNA"/>
</dbReference>
<evidence type="ECO:0000313" key="2">
    <source>
        <dbReference type="EMBL" id="AWG22531.1"/>
    </source>
</evidence>
<keyword evidence="1" id="KW-0732">Signal</keyword>
<protein>
    <recommendedName>
        <fullName evidence="4">Transporter</fullName>
    </recommendedName>
</protein>
<feature type="signal peptide" evidence="1">
    <location>
        <begin position="1"/>
        <end position="22"/>
    </location>
</feature>
<keyword evidence="3" id="KW-1185">Reference proteome</keyword>
<dbReference type="RefSeq" id="WP_108741458.1">
    <property type="nucleotide sequence ID" value="NZ_CP020918.1"/>
</dbReference>
<sequence>MKKFAPLYAIIAIALFSTSSNAQSPWTKEKGKAYVQVGFSGLFYDTAQIGGVKTDLNADYSDVTTQLYAEYGLTNNLGALVVLPYKFVSVESTLNSTSADLSGLGNITLGLKYKIQDKNWKISTGLTFIANTIEKGSGIDGRNLSTGFAANTYVPYVTAGTSHGKWYYFGNIGYGYMSNGYSDYLKADAEVGYNIIPKGHLILAFNSKNVVSDEKAFDSNNTQWPSYLDRQTYNALGIKFNYEFKQDKFGANFAVFGAFGNDNAPLAPSINIGLYTKL</sequence>
<proteinExistence type="predicted"/>
<organism evidence="2 3">
    <name type="scientific">Flavobacterium faecale</name>
    <dbReference type="NCBI Taxonomy" id="1355330"/>
    <lineage>
        <taxon>Bacteria</taxon>
        <taxon>Pseudomonadati</taxon>
        <taxon>Bacteroidota</taxon>
        <taxon>Flavobacteriia</taxon>
        <taxon>Flavobacteriales</taxon>
        <taxon>Flavobacteriaceae</taxon>
        <taxon>Flavobacterium</taxon>
    </lineage>
</organism>
<dbReference type="AlphaFoldDB" id="A0A2S1LFU8"/>
<evidence type="ECO:0000256" key="1">
    <source>
        <dbReference type="SAM" id="SignalP"/>
    </source>
</evidence>
<feature type="chain" id="PRO_5015701260" description="Transporter" evidence="1">
    <location>
        <begin position="23"/>
        <end position="278"/>
    </location>
</feature>
<name>A0A2S1LFU8_9FLAO</name>
<dbReference type="OrthoDB" id="9782650at2"/>
<evidence type="ECO:0008006" key="4">
    <source>
        <dbReference type="Google" id="ProtNLM"/>
    </source>
</evidence>
<gene>
    <name evidence="2" type="ORF">FFWV33_13840</name>
</gene>
<dbReference type="KEGG" id="ffa:FFWV33_13840"/>
<reference evidence="2 3" key="1">
    <citation type="submission" date="2017-04" db="EMBL/GenBank/DDBJ databases">
        <title>Compelte genome sequence of WV33.</title>
        <authorList>
            <person name="Lee P.C."/>
        </authorList>
    </citation>
    <scope>NUCLEOTIDE SEQUENCE [LARGE SCALE GENOMIC DNA]</scope>
    <source>
        <strain evidence="2 3">WV33</strain>
    </source>
</reference>
<evidence type="ECO:0000313" key="3">
    <source>
        <dbReference type="Proteomes" id="UP000244527"/>
    </source>
</evidence>
<accession>A0A2S1LFU8</accession>